<dbReference type="Pfam" id="PF01048">
    <property type="entry name" value="PNP_UDP_1"/>
    <property type="match status" value="1"/>
</dbReference>
<dbReference type="Proteomes" id="UP000562682">
    <property type="component" value="Unassembled WGS sequence"/>
</dbReference>
<dbReference type="PROSITE" id="PS50837">
    <property type="entry name" value="NACHT"/>
    <property type="match status" value="1"/>
</dbReference>
<accession>A0A8H5XJ38</accession>
<dbReference type="SUPFAM" id="SSF53167">
    <property type="entry name" value="Purine and uridine phosphorylases"/>
    <property type="match status" value="1"/>
</dbReference>
<dbReference type="SMART" id="SM00248">
    <property type="entry name" value="ANK"/>
    <property type="match status" value="11"/>
</dbReference>
<evidence type="ECO:0000259" key="3">
    <source>
        <dbReference type="PROSITE" id="PS50837"/>
    </source>
</evidence>
<comment type="caution">
    <text evidence="4">The sequence shown here is derived from an EMBL/GenBank/DDBJ whole genome shotgun (WGS) entry which is preliminary data.</text>
</comment>
<dbReference type="InterPro" id="IPR035994">
    <property type="entry name" value="Nucleoside_phosphorylase_sf"/>
</dbReference>
<dbReference type="GO" id="GO:0009116">
    <property type="term" value="P:nucleoside metabolic process"/>
    <property type="evidence" value="ECO:0007669"/>
    <property type="project" value="InterPro"/>
</dbReference>
<feature type="repeat" description="ANK" evidence="2">
    <location>
        <begin position="1069"/>
        <end position="1101"/>
    </location>
</feature>
<evidence type="ECO:0000313" key="4">
    <source>
        <dbReference type="EMBL" id="KAF5694427.1"/>
    </source>
</evidence>
<dbReference type="GO" id="GO:0003824">
    <property type="term" value="F:catalytic activity"/>
    <property type="evidence" value="ECO:0007669"/>
    <property type="project" value="InterPro"/>
</dbReference>
<dbReference type="Gene3D" id="3.40.50.300">
    <property type="entry name" value="P-loop containing nucleotide triphosphate hydrolases"/>
    <property type="match status" value="1"/>
</dbReference>
<dbReference type="InterPro" id="IPR027417">
    <property type="entry name" value="P-loop_NTPase"/>
</dbReference>
<gene>
    <name evidence="4" type="ORF">FDENT_1193</name>
</gene>
<keyword evidence="5" id="KW-1185">Reference proteome</keyword>
<dbReference type="SUPFAM" id="SSF52540">
    <property type="entry name" value="P-loop containing nucleoside triphosphate hydrolases"/>
    <property type="match status" value="1"/>
</dbReference>
<dbReference type="PROSITE" id="PS50088">
    <property type="entry name" value="ANK_REPEAT"/>
    <property type="match status" value="5"/>
</dbReference>
<evidence type="ECO:0000256" key="2">
    <source>
        <dbReference type="PROSITE-ProRule" id="PRU00023"/>
    </source>
</evidence>
<dbReference type="PROSITE" id="PS50297">
    <property type="entry name" value="ANK_REP_REGION"/>
    <property type="match status" value="5"/>
</dbReference>
<dbReference type="Gene3D" id="1.25.40.20">
    <property type="entry name" value="Ankyrin repeat-containing domain"/>
    <property type="match status" value="2"/>
</dbReference>
<feature type="repeat" description="ANK" evidence="2">
    <location>
        <begin position="1168"/>
        <end position="1200"/>
    </location>
</feature>
<feature type="repeat" description="ANK" evidence="2">
    <location>
        <begin position="1298"/>
        <end position="1330"/>
    </location>
</feature>
<dbReference type="PRINTS" id="PR01415">
    <property type="entry name" value="ANKYRIN"/>
</dbReference>
<feature type="repeat" description="ANK" evidence="2">
    <location>
        <begin position="1135"/>
        <end position="1167"/>
    </location>
</feature>
<dbReference type="Pfam" id="PF24883">
    <property type="entry name" value="NPHP3_N"/>
    <property type="match status" value="1"/>
</dbReference>
<dbReference type="InterPro" id="IPR036770">
    <property type="entry name" value="Ankyrin_rpt-contain_sf"/>
</dbReference>
<dbReference type="InterPro" id="IPR007111">
    <property type="entry name" value="NACHT_NTPase"/>
</dbReference>
<dbReference type="PANTHER" id="PTHR46082:SF11">
    <property type="entry name" value="AAA+ ATPASE DOMAIN-CONTAINING PROTEIN-RELATED"/>
    <property type="match status" value="1"/>
</dbReference>
<dbReference type="InterPro" id="IPR053137">
    <property type="entry name" value="NLR-like"/>
</dbReference>
<evidence type="ECO:0000256" key="1">
    <source>
        <dbReference type="ARBA" id="ARBA00022737"/>
    </source>
</evidence>
<proteinExistence type="predicted"/>
<dbReference type="EMBL" id="JAAOAK010000022">
    <property type="protein sequence ID" value="KAF5694427.1"/>
    <property type="molecule type" value="Genomic_DNA"/>
</dbReference>
<reference evidence="4 5" key="1">
    <citation type="submission" date="2020-05" db="EMBL/GenBank/DDBJ databases">
        <title>Identification and distribution of gene clusters putatively required for synthesis of sphingolipid metabolism inhibitors in phylogenetically diverse species of the filamentous fungus Fusarium.</title>
        <authorList>
            <person name="Kim H.-S."/>
            <person name="Busman M."/>
            <person name="Brown D.W."/>
            <person name="Divon H."/>
            <person name="Uhlig S."/>
            <person name="Proctor R.H."/>
        </authorList>
    </citation>
    <scope>NUCLEOTIDE SEQUENCE [LARGE SCALE GENOMIC DNA]</scope>
    <source>
        <strain evidence="4 5">NRRL 25311</strain>
    </source>
</reference>
<feature type="domain" description="NACHT" evidence="3">
    <location>
        <begin position="397"/>
        <end position="542"/>
    </location>
</feature>
<dbReference type="PANTHER" id="PTHR46082">
    <property type="entry name" value="ATP/GTP-BINDING PROTEIN-RELATED"/>
    <property type="match status" value="1"/>
</dbReference>
<name>A0A8H5XJ38_9HYPO</name>
<dbReference type="InterPro" id="IPR056884">
    <property type="entry name" value="NPHP3-like_N"/>
</dbReference>
<keyword evidence="2" id="KW-0040">ANK repeat</keyword>
<feature type="repeat" description="ANK" evidence="2">
    <location>
        <begin position="1102"/>
        <end position="1134"/>
    </location>
</feature>
<dbReference type="Pfam" id="PF12796">
    <property type="entry name" value="Ank_2"/>
    <property type="match status" value="4"/>
</dbReference>
<dbReference type="Gene3D" id="3.40.50.1580">
    <property type="entry name" value="Nucleoside phosphorylase domain"/>
    <property type="match status" value="1"/>
</dbReference>
<evidence type="ECO:0000313" key="5">
    <source>
        <dbReference type="Proteomes" id="UP000562682"/>
    </source>
</evidence>
<dbReference type="InterPro" id="IPR000845">
    <property type="entry name" value="Nucleoside_phosphorylase_d"/>
</dbReference>
<organism evidence="4 5">
    <name type="scientific">Fusarium denticulatum</name>
    <dbReference type="NCBI Taxonomy" id="48507"/>
    <lineage>
        <taxon>Eukaryota</taxon>
        <taxon>Fungi</taxon>
        <taxon>Dikarya</taxon>
        <taxon>Ascomycota</taxon>
        <taxon>Pezizomycotina</taxon>
        <taxon>Sordariomycetes</taxon>
        <taxon>Hypocreomycetidae</taxon>
        <taxon>Hypocreales</taxon>
        <taxon>Nectriaceae</taxon>
        <taxon>Fusarium</taxon>
        <taxon>Fusarium fujikuroi species complex</taxon>
    </lineage>
</organism>
<protein>
    <submittedName>
        <fullName evidence="4">Ankyrin repeat</fullName>
    </submittedName>
</protein>
<sequence>MLDPTDPAAYTIGWICALPTESIAAQEVLDEEFKAVNVQDSQDTNNYQYGRIKDRYVVIAILPSGYGKVNAGTVEINLLRSFPNVRIGLMVGIGGGVPSPKDIRLGDIVVGTPQGKQTGVLQYDFGKAIQGEGFKLTGRLNSPPQALLTAVSNLQTVHGRQGNGLKQAVEHLLEKNPSLRQSFKRPDSDTYILFEADFIHQGKACDSCDSCLRVAGKVKKRRKRADKDNDLIVHYGTIASGDGLMRDAILRDKLASDEDVLCFEMEAAGLMNSFPCLVIRGICDYSDSHKNKVWQGFAAMAAAAYAKNIISLLGPGTVKSQDPLKGRLAEFSNQVAMAQRSIQTIQDGKSDAEILEWLSDMNVGAHHDDVFSLRVPDTGRWLLESVAYQEWIQDSGRVLFCPGIPGAGKTILTSIVINDLTERFRDSTKTAIAYTYCRFKRSDAQQVSRLLASLLKQLCYHLPSVPETVKELFETHFRKRTRPQLPQVREALEYVAQSFYRAFIVVDGLDEWSESENDQSDLVDELLRLHERTGINLFATSRYIPNISDKFSQYPSLQISSYQDDIRLYVEQNLWRISKHITIDKSLKDQIKTRICESSQDMFLVAKFHLDSLVAQTNVASLKATLAGFKTKAQQQDRVDVLTAMYNEAMQRVMAQGERSSLAIDVLTWIYYSDEELSTRDLQIGVALHDGMTDVTDESISEVNQLISVCCGLVVVDEASNKIRLAHFTTQDYFNTFHQHWLKNGHTNLTMKCLQYLLMPNTLRPSNNEPGLTDSDNIFEVILRIMKLPLRGYALMNWAKHAKLAETENDGSNEAKAKLKKINDVAHQFLCQQPEFASPILFLCTHYSDLWDSNWEWEWSGNLNYPVWFDLPPPRPDAKKWDISANGLHLAAYWGLTGVMPSLVSKFAIDFRDKFGQTALCWASKNGQLGVVKDLLWRTNQWDPSYRVFDQKIALLQAIRGNHVAVIKLLLGIQDDPGYGDRIASKAFQTLSKIFPNAPRFTSLGDCLVEACKKGNLDIIRAFVDQHPSLNFTDGNYSTPLIEAAKGTSVEIVKLLLDLDASPDFCPARGLTPLIEASSQGRVNNAQLLLDRGAQVDRPTRSGRTALMRASYRNVEDVAKLLVARGADIDIKDFMDRTSLMEASAAGSEGIARLLVQKGADVNAKDKKGRTCLMEASGSGSGGIARLLVEKGADVTVKDEEDNTALQIASRGGHSVIISLLLEASDTSPEDHAEALWEASRTGIEDAVKVLLTHPRASLLCGLPLERHPLLAAVEADNDVIVDMLLDAGFDIETKSKAGETPLILAAQTGREKIVRRLINGGADVNALDNSSMSAFYWADKPNFKFQIALS</sequence>
<dbReference type="SUPFAM" id="SSF48403">
    <property type="entry name" value="Ankyrin repeat"/>
    <property type="match status" value="2"/>
</dbReference>
<keyword evidence="1" id="KW-0677">Repeat</keyword>
<dbReference type="InterPro" id="IPR002110">
    <property type="entry name" value="Ankyrin_rpt"/>
</dbReference>